<dbReference type="EMBL" id="RWIT01000025">
    <property type="protein sequence ID" value="RSK43166.1"/>
    <property type="molecule type" value="Genomic_DNA"/>
</dbReference>
<proteinExistence type="predicted"/>
<keyword evidence="3" id="KW-1185">Reference proteome</keyword>
<reference evidence="2 3" key="1">
    <citation type="submission" date="2018-12" db="EMBL/GenBank/DDBJ databases">
        <authorList>
            <person name="Feng G."/>
            <person name="Zhu H."/>
        </authorList>
    </citation>
    <scope>NUCLEOTIDE SEQUENCE [LARGE SCALE GENOMIC DNA]</scope>
    <source>
        <strain evidence="2 3">KCTC 12533</strain>
    </source>
</reference>
<feature type="region of interest" description="Disordered" evidence="1">
    <location>
        <begin position="212"/>
        <end position="239"/>
    </location>
</feature>
<feature type="compositionally biased region" description="Low complexity" evidence="1">
    <location>
        <begin position="225"/>
        <end position="239"/>
    </location>
</feature>
<accession>A0A3R9MLE0</accession>
<dbReference type="InterPro" id="IPR048012">
    <property type="entry name" value="BfmA-like_N"/>
</dbReference>
<evidence type="ECO:0000256" key="1">
    <source>
        <dbReference type="SAM" id="MobiDB-lite"/>
    </source>
</evidence>
<evidence type="ECO:0000313" key="2">
    <source>
        <dbReference type="EMBL" id="RSK43166.1"/>
    </source>
</evidence>
<comment type="caution">
    <text evidence="2">The sequence shown here is derived from an EMBL/GenBank/DDBJ whole genome shotgun (WGS) entry which is preliminary data.</text>
</comment>
<name>A0A3R9MLE0_9BACT</name>
<organism evidence="2 3">
    <name type="scientific">Hymenobacter rigui</name>
    <dbReference type="NCBI Taxonomy" id="334424"/>
    <lineage>
        <taxon>Bacteria</taxon>
        <taxon>Pseudomonadati</taxon>
        <taxon>Bacteroidota</taxon>
        <taxon>Cytophagia</taxon>
        <taxon>Cytophagales</taxon>
        <taxon>Hymenobacteraceae</taxon>
        <taxon>Hymenobacter</taxon>
    </lineage>
</organism>
<gene>
    <name evidence="2" type="ORF">EI291_22155</name>
</gene>
<feature type="compositionally biased region" description="Pro residues" evidence="1">
    <location>
        <begin position="212"/>
        <end position="224"/>
    </location>
</feature>
<evidence type="ECO:0000313" key="3">
    <source>
        <dbReference type="Proteomes" id="UP000273500"/>
    </source>
</evidence>
<dbReference type="AlphaFoldDB" id="A0A3R9MLE0"/>
<dbReference type="OrthoDB" id="880491at2"/>
<sequence>MERPKRKAGRPREQSVAETQSTLLRITSDTDRILAQQAKKLKMSKGKYASAAIAYFAENGLDPTKAAAQSFAHVTKTVAQEARSIRVQNVDIGNRLIAIIRTFEKSLYGFMQQQQGGSLNYLEQIESGILRHQVALETNYLMPLVEMLVQTNVEANTGRTIGEHTNLAVTRKNDSDWAALNKAFNEDRDQKVVVKMREFIKNHNVPVPTLAPKPAVPAVPPKAPVAPAAAMPEADSTPK</sequence>
<protein>
    <submittedName>
        <fullName evidence="2">Uncharacterized protein</fullName>
    </submittedName>
</protein>
<dbReference type="Proteomes" id="UP000273500">
    <property type="component" value="Unassembled WGS sequence"/>
</dbReference>
<dbReference type="RefSeq" id="WP_125424476.1">
    <property type="nucleotide sequence ID" value="NZ_RWIT01000025.1"/>
</dbReference>
<dbReference type="NCBIfam" id="NF041200">
    <property type="entry name" value="mob_BfmA_Nterm"/>
    <property type="match status" value="1"/>
</dbReference>